<accession>A0A2S5D218</accession>
<organism evidence="1 2">
    <name type="scientific">Lysinibacillus sphaericus</name>
    <name type="common">Bacillus sphaericus</name>
    <dbReference type="NCBI Taxonomy" id="1421"/>
    <lineage>
        <taxon>Bacteria</taxon>
        <taxon>Bacillati</taxon>
        <taxon>Bacillota</taxon>
        <taxon>Bacilli</taxon>
        <taxon>Bacillales</taxon>
        <taxon>Bacillaceae</taxon>
        <taxon>Lysinibacillus</taxon>
    </lineage>
</organism>
<evidence type="ECO:0000313" key="2">
    <source>
        <dbReference type="Proteomes" id="UP000237319"/>
    </source>
</evidence>
<evidence type="ECO:0000313" key="1">
    <source>
        <dbReference type="EMBL" id="POZ57119.1"/>
    </source>
</evidence>
<proteinExistence type="predicted"/>
<keyword evidence="2" id="KW-1185">Reference proteome</keyword>
<gene>
    <name evidence="1" type="ORF">LYSIN_01902</name>
</gene>
<comment type="caution">
    <text evidence="1">The sequence shown here is derived from an EMBL/GenBank/DDBJ whole genome shotgun (WGS) entry which is preliminary data.</text>
</comment>
<name>A0A2S5D218_LYSSH</name>
<protein>
    <submittedName>
        <fullName evidence="1">Uncharacterized protein</fullName>
    </submittedName>
</protein>
<sequence length="40" mass="4482">MLGGGQEMALDIGVLSKQYTVYPIESLLEQLIENNIKLIF</sequence>
<dbReference type="Proteomes" id="UP000237319">
    <property type="component" value="Unassembled WGS sequence"/>
</dbReference>
<reference evidence="1 2" key="1">
    <citation type="submission" date="2017-11" db="EMBL/GenBank/DDBJ databases">
        <title>Genome sequence of Lysinibacillus sphaericus, a lignin-degrading bacteria isolated from municipal solid waste soil.</title>
        <authorList>
            <person name="Persinoti G.F."/>
            <person name="Paixao D.A."/>
            <person name="Bugg T.D."/>
            <person name="Squina F.M."/>
        </authorList>
    </citation>
    <scope>NUCLEOTIDE SEQUENCE [LARGE SCALE GENOMIC DNA]</scope>
    <source>
        <strain evidence="1 2">A1</strain>
    </source>
</reference>
<dbReference type="EMBL" id="PGLV01000001">
    <property type="protein sequence ID" value="POZ57119.1"/>
    <property type="molecule type" value="Genomic_DNA"/>
</dbReference>
<dbReference type="AlphaFoldDB" id="A0A2S5D218"/>